<name>A0A8J5MVN2_HOMAM</name>
<evidence type="ECO:0000313" key="2">
    <source>
        <dbReference type="EMBL" id="KAG7165533.1"/>
    </source>
</evidence>
<feature type="region of interest" description="Disordered" evidence="1">
    <location>
        <begin position="27"/>
        <end position="47"/>
    </location>
</feature>
<gene>
    <name evidence="2" type="ORF">Hamer_G023541</name>
</gene>
<keyword evidence="3" id="KW-1185">Reference proteome</keyword>
<dbReference type="Proteomes" id="UP000747542">
    <property type="component" value="Unassembled WGS sequence"/>
</dbReference>
<feature type="non-terminal residue" evidence="2">
    <location>
        <position position="65"/>
    </location>
</feature>
<evidence type="ECO:0000313" key="3">
    <source>
        <dbReference type="Proteomes" id="UP000747542"/>
    </source>
</evidence>
<comment type="caution">
    <text evidence="2">The sequence shown here is derived from an EMBL/GenBank/DDBJ whole genome shotgun (WGS) entry which is preliminary data.</text>
</comment>
<evidence type="ECO:0000256" key="1">
    <source>
        <dbReference type="SAM" id="MobiDB-lite"/>
    </source>
</evidence>
<reference evidence="2" key="1">
    <citation type="journal article" date="2021" name="Sci. Adv.">
        <title>The American lobster genome reveals insights on longevity, neural, and immune adaptations.</title>
        <authorList>
            <person name="Polinski J.M."/>
            <person name="Zimin A.V."/>
            <person name="Clark K.F."/>
            <person name="Kohn A.B."/>
            <person name="Sadowski N."/>
            <person name="Timp W."/>
            <person name="Ptitsyn A."/>
            <person name="Khanna P."/>
            <person name="Romanova D.Y."/>
            <person name="Williams P."/>
            <person name="Greenwood S.J."/>
            <person name="Moroz L.L."/>
            <person name="Walt D.R."/>
            <person name="Bodnar A.G."/>
        </authorList>
    </citation>
    <scope>NUCLEOTIDE SEQUENCE</scope>
    <source>
        <strain evidence="2">GMGI-L3</strain>
    </source>
</reference>
<protein>
    <submittedName>
        <fullName evidence="2">Uncharacterized protein</fullName>
    </submittedName>
</protein>
<accession>A0A8J5MVN2</accession>
<dbReference type="EMBL" id="JAHLQT010024174">
    <property type="protein sequence ID" value="KAG7165533.1"/>
    <property type="molecule type" value="Genomic_DNA"/>
</dbReference>
<organism evidence="2 3">
    <name type="scientific">Homarus americanus</name>
    <name type="common">American lobster</name>
    <dbReference type="NCBI Taxonomy" id="6706"/>
    <lineage>
        <taxon>Eukaryota</taxon>
        <taxon>Metazoa</taxon>
        <taxon>Ecdysozoa</taxon>
        <taxon>Arthropoda</taxon>
        <taxon>Crustacea</taxon>
        <taxon>Multicrustacea</taxon>
        <taxon>Malacostraca</taxon>
        <taxon>Eumalacostraca</taxon>
        <taxon>Eucarida</taxon>
        <taxon>Decapoda</taxon>
        <taxon>Pleocyemata</taxon>
        <taxon>Astacidea</taxon>
        <taxon>Nephropoidea</taxon>
        <taxon>Nephropidae</taxon>
        <taxon>Homarus</taxon>
    </lineage>
</organism>
<proteinExistence type="predicted"/>
<sequence>TQIQNIIDLHQKELFRVSVKKKAAQDKNYVGGTEEERAQTPGPSGARFTAIHSSEESMFRTVQEK</sequence>
<dbReference type="AlphaFoldDB" id="A0A8J5MVN2"/>